<dbReference type="GO" id="GO:0050071">
    <property type="term" value="F:phosphatidylglycerol lysyltransferase activity"/>
    <property type="evidence" value="ECO:0007669"/>
    <property type="project" value="UniProtKB-EC"/>
</dbReference>
<keyword evidence="11 21" id="KW-0460">Magnesium</keyword>
<comment type="caution">
    <text evidence="24">The sequence shown here is derived from an EMBL/GenBank/DDBJ whole genome shotgun (WGS) entry which is preliminary data.</text>
</comment>
<dbReference type="GO" id="GO:0005829">
    <property type="term" value="C:cytosol"/>
    <property type="evidence" value="ECO:0007669"/>
    <property type="project" value="TreeGrafter"/>
</dbReference>
<keyword evidence="10 21" id="KW-0067">ATP-binding</keyword>
<evidence type="ECO:0000256" key="15">
    <source>
        <dbReference type="ARBA" id="ARBA00023146"/>
    </source>
</evidence>
<comment type="similarity">
    <text evidence="3">In the C-terminal section; belongs to the class-II aminoacyl-tRNA synthetase family.</text>
</comment>
<feature type="domain" description="Aminoacyl-transfer RNA synthetases class-II family profile" evidence="23">
    <location>
        <begin position="784"/>
        <end position="1103"/>
    </location>
</feature>
<gene>
    <name evidence="24" type="primary">lysX</name>
    <name evidence="21" type="synonym">lysS</name>
    <name evidence="24" type="ORF">HGA13_18225</name>
</gene>
<dbReference type="InterPro" id="IPR012340">
    <property type="entry name" value="NA-bd_OB-fold"/>
</dbReference>
<dbReference type="InterPro" id="IPR002313">
    <property type="entry name" value="Lys-tRNA-ligase_II"/>
</dbReference>
<keyword evidence="9 21" id="KW-0547">Nucleotide-binding</keyword>
<comment type="subcellular location">
    <subcellularLocation>
        <location evidence="1">Cell membrane</location>
        <topology evidence="1">Multi-pass membrane protein</topology>
    </subcellularLocation>
    <subcellularLocation>
        <location evidence="21">Cytoplasm</location>
    </subcellularLocation>
</comment>
<dbReference type="GO" id="GO:0004824">
    <property type="term" value="F:lysine-tRNA ligase activity"/>
    <property type="evidence" value="ECO:0007669"/>
    <property type="project" value="UniProtKB-UniRule"/>
</dbReference>
<evidence type="ECO:0000256" key="4">
    <source>
        <dbReference type="ARBA" id="ARBA00022475"/>
    </source>
</evidence>
<dbReference type="HAMAP" id="MF_00252">
    <property type="entry name" value="Lys_tRNA_synth_class2"/>
    <property type="match status" value="1"/>
</dbReference>
<feature type="transmembrane region" description="Helical" evidence="22">
    <location>
        <begin position="61"/>
        <end position="82"/>
    </location>
</feature>
<evidence type="ECO:0000256" key="7">
    <source>
        <dbReference type="ARBA" id="ARBA00022692"/>
    </source>
</evidence>
<dbReference type="GO" id="GO:0046677">
    <property type="term" value="P:response to antibiotic"/>
    <property type="evidence" value="ECO:0007669"/>
    <property type="project" value="UniProtKB-KW"/>
</dbReference>
<keyword evidence="25" id="KW-1185">Reference proteome</keyword>
<dbReference type="PANTHER" id="PTHR42918:SF15">
    <property type="entry name" value="LYSINE--TRNA LIGASE, CHLOROPLASTIC_MITOCHONDRIAL"/>
    <property type="match status" value="1"/>
</dbReference>
<name>A0A846XK84_9NOCA</name>
<dbReference type="InterPro" id="IPR024320">
    <property type="entry name" value="LPG_synthase_C"/>
</dbReference>
<dbReference type="Pfam" id="PF01336">
    <property type="entry name" value="tRNA_anti-codon"/>
    <property type="match status" value="1"/>
</dbReference>
<dbReference type="NCBIfam" id="TIGR00499">
    <property type="entry name" value="lysS_bact"/>
    <property type="match status" value="1"/>
</dbReference>
<dbReference type="InterPro" id="IPR004365">
    <property type="entry name" value="NA-bd_OB_tRNA"/>
</dbReference>
<dbReference type="Gene3D" id="3.30.930.10">
    <property type="entry name" value="Bira Bifunctional Protein, Domain 2"/>
    <property type="match status" value="1"/>
</dbReference>
<dbReference type="InterPro" id="IPR018149">
    <property type="entry name" value="Lys-tRNA-synth_II_C"/>
</dbReference>
<evidence type="ECO:0000256" key="19">
    <source>
        <dbReference type="ARBA" id="ARBA00047540"/>
    </source>
</evidence>
<dbReference type="InterPro" id="IPR031553">
    <property type="entry name" value="tRNA-synt_2_TM"/>
</dbReference>
<evidence type="ECO:0000256" key="20">
    <source>
        <dbReference type="ARBA" id="ARBA00048573"/>
    </source>
</evidence>
<keyword evidence="17" id="KW-0511">Multifunctional enzyme</keyword>
<keyword evidence="7 22" id="KW-0812">Transmembrane</keyword>
<evidence type="ECO:0000256" key="5">
    <source>
        <dbReference type="ARBA" id="ARBA00022598"/>
    </source>
</evidence>
<dbReference type="InterPro" id="IPR045864">
    <property type="entry name" value="aa-tRNA-synth_II/BPL/LPL"/>
</dbReference>
<feature type="binding site" evidence="21">
    <location>
        <position position="1023"/>
    </location>
    <ligand>
        <name>Mg(2+)</name>
        <dbReference type="ChEBI" id="CHEBI:18420"/>
        <label>1</label>
    </ligand>
</feature>
<dbReference type="GO" id="GO:0005524">
    <property type="term" value="F:ATP binding"/>
    <property type="evidence" value="ECO:0007669"/>
    <property type="project" value="UniProtKB-UniRule"/>
</dbReference>
<comment type="catalytic activity">
    <reaction evidence="20 21">
        <text>tRNA(Lys) + L-lysine + ATP = L-lysyl-tRNA(Lys) + AMP + diphosphate</text>
        <dbReference type="Rhea" id="RHEA:20792"/>
        <dbReference type="Rhea" id="RHEA-COMP:9696"/>
        <dbReference type="Rhea" id="RHEA-COMP:9697"/>
        <dbReference type="ChEBI" id="CHEBI:30616"/>
        <dbReference type="ChEBI" id="CHEBI:32551"/>
        <dbReference type="ChEBI" id="CHEBI:33019"/>
        <dbReference type="ChEBI" id="CHEBI:78442"/>
        <dbReference type="ChEBI" id="CHEBI:78529"/>
        <dbReference type="ChEBI" id="CHEBI:456215"/>
        <dbReference type="EC" id="6.1.1.6"/>
    </reaction>
</comment>
<dbReference type="Gene3D" id="2.40.50.140">
    <property type="entry name" value="Nucleic acid-binding proteins"/>
    <property type="match status" value="1"/>
</dbReference>
<comment type="similarity">
    <text evidence="2">In the N-terminal section; belongs to the LPG synthetase family.</text>
</comment>
<keyword evidence="21" id="KW-0963">Cytoplasm</keyword>
<feature type="transmembrane region" description="Helical" evidence="22">
    <location>
        <begin position="150"/>
        <end position="169"/>
    </location>
</feature>
<evidence type="ECO:0000256" key="1">
    <source>
        <dbReference type="ARBA" id="ARBA00004651"/>
    </source>
</evidence>
<keyword evidence="5 21" id="KW-0436">Ligase</keyword>
<keyword evidence="8 21" id="KW-0479">Metal-binding</keyword>
<dbReference type="GO" id="GO:0006629">
    <property type="term" value="P:lipid metabolic process"/>
    <property type="evidence" value="ECO:0007669"/>
    <property type="project" value="UniProtKB-KW"/>
</dbReference>
<comment type="similarity">
    <text evidence="21">Belongs to the class-II aminoacyl-tRNA synthetase family.</text>
</comment>
<dbReference type="GO" id="GO:0005886">
    <property type="term" value="C:plasma membrane"/>
    <property type="evidence" value="ECO:0007669"/>
    <property type="project" value="UniProtKB-SubCell"/>
</dbReference>
<evidence type="ECO:0000256" key="14">
    <source>
        <dbReference type="ARBA" id="ARBA00023136"/>
    </source>
</evidence>
<comment type="cofactor">
    <cofactor evidence="21">
        <name>Mg(2+)</name>
        <dbReference type="ChEBI" id="CHEBI:18420"/>
    </cofactor>
    <text evidence="21">Binds 3 Mg(2+) ions per subunit.</text>
</comment>
<evidence type="ECO:0000256" key="6">
    <source>
        <dbReference type="ARBA" id="ARBA00022679"/>
    </source>
</evidence>
<sequence>MATEVEPASSRIRREWTGRWAEVPHFTAVAVGVLAAAVFLWSVSPALRKLLHVPRVYLDHYYFGAPDTSVTWALVLGLLAAALARRKRVAWWLLTGYMVAFGLLNLFDVITKRNVHAGIALGVHLVVVAILVATRGEFDTRVRPGAGRRSLLVLAGLLFAGTMLGWGLVELFPGTLAPGQRLAWSFARVTALAAAISHESEVFNGRPGPVLNTLLGLVGVVAVLAAVFVLFRSQRAGNAMAGIDESALRGLLATSADPDSLDYFATRRDKSVVFALDATAAITYRVEAGVCLAGGDPLGSAVHWPKAIAEWRSLCARYGWEPAVMGASEAGAQAHAAAGARVLPLGDEAVVSTHALRTLGGQEMRPVRQAVTRARAHGLQVRVRRHRDIPAVEMAEIIRLADLWRDTETERGFSMALGRLGDRLDGDCLLVEALTADGERAGLLSFVPWGSTGASLDLMTRAPDAPNGCVEFMVTELAAVADMFGLRRLSLNFAVMRSVFEEGARIGAGPVLRLWRSLLVFSSRWWQLESLYRANAKYRPQWVPRFLCYQDKRALPRVGWASAVAEGFVTMPWRHDRGDAAREYTGTRIAVPAELLKSGALHTDGSPPRIAERAPTPHLPRRPEQVRVRLDKLGALGSAGVDPYPVAMAPTHTIGAATGVARGAAVDIAGRIVRLRDFGGVVFAVLRDWSGDIQVLVDAERVGRHRVREFAGFDLGDLVGVRGVAGMSRTGTRSVLAAEWRLDGKCLHPLPDKWRGLVDPESRVRQRYVELAVSPSARRLLQQRSAIVRAIRDTLADRGYLEVETPILQQVHGGANATPFRTHINAYNLDLYLRIAPELYLKRLCVAGMDKVFELGRVFRNEGADFTHNPEFTILEAYEAYSDYEKMMDLCRSLIQAAALAAHGRPIVKRPGRDGAPVDIDISGQWPVQTVHDALSKAVGHPLTPQTPAPVLRQLCDERGIPHQPQWDAGALAQEMYEHLVERGTGFPTFYTNFPTSVSPLTRPHPTIAGVAAKWDLVAWGVELGTAYSELTDPVDQRSRLTEQSLLSAAGNEEAMELDEDFLRALEHAMPPTGGLGIGIDRVVMLVTGGSIRESLAFPLAKPYT</sequence>
<comment type="function">
    <text evidence="18">Catalyzes the production of L-lysyl-tRNA(Lys)transfer and the transfer of a lysyl group from L-lysyl-tRNA(Lys) to membrane-bound phosphatidylglycerol (PG), which produces lysylphosphatidylglycerol (LPG), one of the components of the bacterial membrane with a positive net charge. LPG synthesis contributes to the resistance to cationic antimicrobial peptides (CAMPs) and likely protects M.tuberculosis against the CAMPs produced by competiting microorganisms (bacteriocins). In fact, the modification of anionic phosphatidylglycerol with positively charged L-lysine results in repulsion of the peptides.</text>
</comment>
<dbReference type="GO" id="GO:0000287">
    <property type="term" value="F:magnesium ion binding"/>
    <property type="evidence" value="ECO:0007669"/>
    <property type="project" value="UniProtKB-UniRule"/>
</dbReference>
<evidence type="ECO:0000256" key="12">
    <source>
        <dbReference type="ARBA" id="ARBA00022989"/>
    </source>
</evidence>
<evidence type="ECO:0000259" key="23">
    <source>
        <dbReference type="PROSITE" id="PS50862"/>
    </source>
</evidence>
<keyword evidence="24" id="KW-0012">Acyltransferase</keyword>
<dbReference type="Pfam" id="PF16995">
    <property type="entry name" value="tRNA-synt_2_TM"/>
    <property type="match status" value="1"/>
</dbReference>
<evidence type="ECO:0000256" key="13">
    <source>
        <dbReference type="ARBA" id="ARBA00023098"/>
    </source>
</evidence>
<proteinExistence type="inferred from homology"/>
<feature type="transmembrane region" description="Helical" evidence="22">
    <location>
        <begin position="89"/>
        <end position="107"/>
    </location>
</feature>
<dbReference type="InterPro" id="IPR004364">
    <property type="entry name" value="Aa-tRNA-synt_II"/>
</dbReference>
<accession>A0A846XK84</accession>
<evidence type="ECO:0000256" key="22">
    <source>
        <dbReference type="SAM" id="Phobius"/>
    </source>
</evidence>
<dbReference type="InterPro" id="IPR044136">
    <property type="entry name" value="Lys-tRNA-ligase_II_N"/>
</dbReference>
<evidence type="ECO:0000256" key="3">
    <source>
        <dbReference type="ARBA" id="ARBA00009968"/>
    </source>
</evidence>
<dbReference type="GO" id="GO:0000049">
    <property type="term" value="F:tRNA binding"/>
    <property type="evidence" value="ECO:0007669"/>
    <property type="project" value="TreeGrafter"/>
</dbReference>
<dbReference type="PANTHER" id="PTHR42918">
    <property type="entry name" value="LYSYL-TRNA SYNTHETASE"/>
    <property type="match status" value="1"/>
</dbReference>
<dbReference type="NCBIfam" id="NF001756">
    <property type="entry name" value="PRK00484.1"/>
    <property type="match status" value="1"/>
</dbReference>
<protein>
    <recommendedName>
        <fullName evidence="21">Lysine--tRNA ligase</fullName>
        <ecNumber evidence="21">6.1.1.6</ecNumber>
    </recommendedName>
    <alternativeName>
        <fullName evidence="21">Lysyl-tRNA synthetase</fullName>
        <shortName evidence="21">LysRS</shortName>
    </alternativeName>
</protein>
<evidence type="ECO:0000256" key="8">
    <source>
        <dbReference type="ARBA" id="ARBA00022723"/>
    </source>
</evidence>
<feature type="transmembrane region" description="Helical" evidence="22">
    <location>
        <begin position="20"/>
        <end position="41"/>
    </location>
</feature>
<evidence type="ECO:0000256" key="16">
    <source>
        <dbReference type="ARBA" id="ARBA00023251"/>
    </source>
</evidence>
<dbReference type="PROSITE" id="PS50862">
    <property type="entry name" value="AA_TRNA_LIGASE_II"/>
    <property type="match status" value="1"/>
</dbReference>
<dbReference type="SUPFAM" id="SSF50249">
    <property type="entry name" value="Nucleic acid-binding proteins"/>
    <property type="match status" value="1"/>
</dbReference>
<keyword evidence="15 21" id="KW-0030">Aminoacyl-tRNA synthetase</keyword>
<evidence type="ECO:0000256" key="18">
    <source>
        <dbReference type="ARBA" id="ARBA00024681"/>
    </source>
</evidence>
<dbReference type="EC" id="6.1.1.6" evidence="21"/>
<evidence type="ECO:0000313" key="24">
    <source>
        <dbReference type="EMBL" id="NKY34993.1"/>
    </source>
</evidence>
<evidence type="ECO:0000256" key="17">
    <source>
        <dbReference type="ARBA" id="ARBA00023268"/>
    </source>
</evidence>
<dbReference type="PRINTS" id="PR00982">
    <property type="entry name" value="TRNASYNTHLYS"/>
</dbReference>
<keyword evidence="14 22" id="KW-0472">Membrane</keyword>
<reference evidence="24 25" key="1">
    <citation type="submission" date="2020-04" db="EMBL/GenBank/DDBJ databases">
        <title>MicrobeNet Type strains.</title>
        <authorList>
            <person name="Nicholson A.C."/>
        </authorList>
    </citation>
    <scope>NUCLEOTIDE SEQUENCE [LARGE SCALE GENOMIC DNA]</scope>
    <source>
        <strain evidence="24 25">DSM 45078</strain>
    </source>
</reference>
<evidence type="ECO:0000313" key="25">
    <source>
        <dbReference type="Proteomes" id="UP000565715"/>
    </source>
</evidence>
<organism evidence="24 25">
    <name type="scientific">Nocardia speluncae</name>
    <dbReference type="NCBI Taxonomy" id="419477"/>
    <lineage>
        <taxon>Bacteria</taxon>
        <taxon>Bacillati</taxon>
        <taxon>Actinomycetota</taxon>
        <taxon>Actinomycetes</taxon>
        <taxon>Mycobacteriales</taxon>
        <taxon>Nocardiaceae</taxon>
        <taxon>Nocardia</taxon>
    </lineage>
</organism>
<keyword evidence="21" id="KW-0648">Protein biosynthesis</keyword>
<comment type="subunit">
    <text evidence="21">Homodimer.</text>
</comment>
<comment type="catalytic activity">
    <reaction evidence="19">
        <text>L-lysyl-tRNA(Lys) + a 1,2-diacyl-sn-glycero-3-phospho-(1'-sn-glycerol) = a 1,2-diacyl-sn-glycero-3-phospho-1'-(3'-O-L-lysyl)-sn-glycerol + tRNA(Lys)</text>
        <dbReference type="Rhea" id="RHEA:10668"/>
        <dbReference type="Rhea" id="RHEA-COMP:9696"/>
        <dbReference type="Rhea" id="RHEA-COMP:9697"/>
        <dbReference type="ChEBI" id="CHEBI:64716"/>
        <dbReference type="ChEBI" id="CHEBI:75792"/>
        <dbReference type="ChEBI" id="CHEBI:78442"/>
        <dbReference type="ChEBI" id="CHEBI:78529"/>
        <dbReference type="EC" id="2.3.2.3"/>
    </reaction>
</comment>
<feature type="transmembrane region" description="Helical" evidence="22">
    <location>
        <begin position="181"/>
        <end position="198"/>
    </location>
</feature>
<dbReference type="RefSeq" id="WP_084471201.1">
    <property type="nucleotide sequence ID" value="NZ_JAAXOO010000004.1"/>
</dbReference>
<evidence type="ECO:0000256" key="9">
    <source>
        <dbReference type="ARBA" id="ARBA00022741"/>
    </source>
</evidence>
<keyword evidence="13" id="KW-0443">Lipid metabolism</keyword>
<evidence type="ECO:0000256" key="10">
    <source>
        <dbReference type="ARBA" id="ARBA00022840"/>
    </source>
</evidence>
<keyword evidence="16" id="KW-0046">Antibiotic resistance</keyword>
<dbReference type="Pfam" id="PF00152">
    <property type="entry name" value="tRNA-synt_2"/>
    <property type="match status" value="1"/>
</dbReference>
<feature type="binding site" evidence="21">
    <location>
        <position position="1016"/>
    </location>
    <ligand>
        <name>Mg(2+)</name>
        <dbReference type="ChEBI" id="CHEBI:18420"/>
        <label>1</label>
    </ligand>
</feature>
<feature type="transmembrane region" description="Helical" evidence="22">
    <location>
        <begin position="119"/>
        <end position="138"/>
    </location>
</feature>
<dbReference type="SUPFAM" id="SSF55681">
    <property type="entry name" value="Class II aaRS and biotin synthetases"/>
    <property type="match status" value="1"/>
</dbReference>
<evidence type="ECO:0000256" key="21">
    <source>
        <dbReference type="HAMAP-Rule" id="MF_00252"/>
    </source>
</evidence>
<dbReference type="EMBL" id="JAAXOO010000004">
    <property type="protein sequence ID" value="NKY34993.1"/>
    <property type="molecule type" value="Genomic_DNA"/>
</dbReference>
<dbReference type="InterPro" id="IPR006195">
    <property type="entry name" value="aa-tRNA-synth_II"/>
</dbReference>
<keyword evidence="6 24" id="KW-0808">Transferase</keyword>
<dbReference type="NCBIfam" id="NF002821">
    <property type="entry name" value="PRK02983.1"/>
    <property type="match status" value="1"/>
</dbReference>
<dbReference type="Proteomes" id="UP000565715">
    <property type="component" value="Unassembled WGS sequence"/>
</dbReference>
<dbReference type="CDD" id="cd04322">
    <property type="entry name" value="LysRS_N"/>
    <property type="match status" value="1"/>
</dbReference>
<dbReference type="Pfam" id="PF09924">
    <property type="entry name" value="LPG_synthase_C"/>
    <property type="match status" value="1"/>
</dbReference>
<evidence type="ECO:0000256" key="11">
    <source>
        <dbReference type="ARBA" id="ARBA00022842"/>
    </source>
</evidence>
<keyword evidence="12 22" id="KW-1133">Transmembrane helix</keyword>
<feature type="binding site" evidence="21">
    <location>
        <position position="1023"/>
    </location>
    <ligand>
        <name>Mg(2+)</name>
        <dbReference type="ChEBI" id="CHEBI:18420"/>
        <label>2</label>
    </ligand>
</feature>
<dbReference type="AlphaFoldDB" id="A0A846XK84"/>
<evidence type="ECO:0000256" key="2">
    <source>
        <dbReference type="ARBA" id="ARBA00005270"/>
    </source>
</evidence>
<dbReference type="GO" id="GO:0006430">
    <property type="term" value="P:lysyl-tRNA aminoacylation"/>
    <property type="evidence" value="ECO:0007669"/>
    <property type="project" value="UniProtKB-UniRule"/>
</dbReference>
<feature type="transmembrane region" description="Helical" evidence="22">
    <location>
        <begin position="210"/>
        <end position="231"/>
    </location>
</feature>
<keyword evidence="4" id="KW-1003">Cell membrane</keyword>